<reference evidence="7" key="3">
    <citation type="submission" date="2018-04" db="EMBL/GenBank/DDBJ databases">
        <authorList>
            <person name="Sheh A."/>
            <person name="Shen Z."/>
            <person name="Mannion A.J."/>
            <person name="Fox J.G."/>
        </authorList>
    </citation>
    <scope>NUCLEOTIDE SEQUENCE</scope>
    <source>
        <strain evidence="7">MIT 97-6194</strain>
    </source>
</reference>
<dbReference type="InterPro" id="IPR036554">
    <property type="entry name" value="GHMP_kinase_C_sf"/>
</dbReference>
<dbReference type="SUPFAM" id="SSF54211">
    <property type="entry name" value="Ribosomal protein S5 domain 2-like"/>
    <property type="match status" value="1"/>
</dbReference>
<dbReference type="Proteomes" id="UP000477070">
    <property type="component" value="Unassembled WGS sequence"/>
</dbReference>
<reference evidence="7 8" key="2">
    <citation type="journal article" date="2016" name="Infect. Immun.">
        <title>Helicobacter saguini, a Novel Helicobacter Isolated from Cotton-Top Tamarins with Ulcerative Colitis, Has Proinflammatory Properties and Induces Typhlocolitis and Dysplasia in Gnotobiotic IL-10-/- Mice.</title>
        <authorList>
            <person name="Shen Z."/>
            <person name="Mannion A."/>
            <person name="Whary M.T."/>
            <person name="Muthupalani S."/>
            <person name="Sheh A."/>
            <person name="Feng Y."/>
            <person name="Gong G."/>
            <person name="Vandamme P."/>
            <person name="Holcombe H.R."/>
            <person name="Paster B.J."/>
            <person name="Fox J.G."/>
        </authorList>
    </citation>
    <scope>NUCLEOTIDE SEQUENCE [LARGE SCALE GENOMIC DNA]</scope>
    <source>
        <strain evidence="7 8">MIT 97-6194</strain>
    </source>
</reference>
<reference evidence="6 9" key="4">
    <citation type="submission" date="2019-12" db="EMBL/GenBank/DDBJ databases">
        <title>Multi-Generational Helicobacter saguini Isolates.</title>
        <authorList>
            <person name="Mannion A."/>
            <person name="Shen Z."/>
            <person name="Fox J.G."/>
        </authorList>
    </citation>
    <scope>NUCLEOTIDE SEQUENCE [LARGE SCALE GENOMIC DNA]</scope>
    <source>
        <strain evidence="6">16-048</strain>
        <strain evidence="9">16-048 (F4)</strain>
    </source>
</reference>
<evidence type="ECO:0000313" key="7">
    <source>
        <dbReference type="EMBL" id="TLD91867.1"/>
    </source>
</evidence>
<evidence type="ECO:0000256" key="1">
    <source>
        <dbReference type="ARBA" id="ARBA00022679"/>
    </source>
</evidence>
<evidence type="ECO:0000256" key="2">
    <source>
        <dbReference type="ARBA" id="ARBA00022741"/>
    </source>
</evidence>
<evidence type="ECO:0000256" key="4">
    <source>
        <dbReference type="ARBA" id="ARBA00022840"/>
    </source>
</evidence>
<dbReference type="SUPFAM" id="SSF55060">
    <property type="entry name" value="GHMP Kinase, C-terminal domain"/>
    <property type="match status" value="1"/>
</dbReference>
<keyword evidence="8" id="KW-1185">Reference proteome</keyword>
<keyword evidence="3" id="KW-0418">Kinase</keyword>
<dbReference type="InterPro" id="IPR006204">
    <property type="entry name" value="GHMP_kinase_N_dom"/>
</dbReference>
<dbReference type="EMBL" id="QBIU01000001">
    <property type="protein sequence ID" value="MWV68763.1"/>
    <property type="molecule type" value="Genomic_DNA"/>
</dbReference>
<evidence type="ECO:0000313" key="9">
    <source>
        <dbReference type="Proteomes" id="UP000477070"/>
    </source>
</evidence>
<organism evidence="7 8">
    <name type="scientific">Helicobacter saguini</name>
    <dbReference type="NCBI Taxonomy" id="1548018"/>
    <lineage>
        <taxon>Bacteria</taxon>
        <taxon>Pseudomonadati</taxon>
        <taxon>Campylobacterota</taxon>
        <taxon>Epsilonproteobacteria</taxon>
        <taxon>Campylobacterales</taxon>
        <taxon>Helicobacteraceae</taxon>
        <taxon>Helicobacter</taxon>
    </lineage>
</organism>
<keyword evidence="4" id="KW-0067">ATP-binding</keyword>
<reference evidence="7 8" key="1">
    <citation type="journal article" date="2014" name="Genome Announc.">
        <title>Draft genome sequences of eight enterohepatic helicobacter species isolated from both laboratory and wild rodents.</title>
        <authorList>
            <person name="Sheh A."/>
            <person name="Shen Z."/>
            <person name="Fox J.G."/>
        </authorList>
    </citation>
    <scope>NUCLEOTIDE SEQUENCE [LARGE SCALE GENOMIC DNA]</scope>
    <source>
        <strain evidence="7 8">MIT 97-6194</strain>
    </source>
</reference>
<dbReference type="GO" id="GO:0005524">
    <property type="term" value="F:ATP binding"/>
    <property type="evidence" value="ECO:0007669"/>
    <property type="project" value="UniProtKB-KW"/>
</dbReference>
<accession>A0A099B6Q3</accession>
<sequence length="320" mass="36791">MQVLHIKAYPKLNISLKIFRKKKNGLHPLRSRFMLAISSLFDDMFFIPLDYDIESIMQNQIFNINEIAHKDGLYLMGNFNCDIESNLIFKAFKILNIKKKAFVIVRKHIPFGGGLGGGSVNAALSLLAFNEIFKLSLNLESLLINAQKLGSDVSFFVIIYTQCGDKLKLFRQDLESNNLDFLQNLDSTTSNFKVTNDAFYSANVMGFGEVIEPFFEDLINFNIYCNDVFCDTGAVYREFDNLQEQMQENSEYKKSYNTKIDLNLESRYILNNFSMCELNDLYMPAINLYPQLHDVARILNTQKEIYFSGSGSSFFSVNNF</sequence>
<dbReference type="Proteomes" id="UP000029714">
    <property type="component" value="Unassembled WGS sequence"/>
</dbReference>
<keyword evidence="1" id="KW-0808">Transferase</keyword>
<dbReference type="Pfam" id="PF00288">
    <property type="entry name" value="GHMP_kinases_N"/>
    <property type="match status" value="1"/>
</dbReference>
<proteinExistence type="predicted"/>
<evidence type="ECO:0000313" key="6">
    <source>
        <dbReference type="EMBL" id="MWV68763.1"/>
    </source>
</evidence>
<dbReference type="EMBL" id="JRMP02000026">
    <property type="protein sequence ID" value="TLD91867.1"/>
    <property type="molecule type" value="Genomic_DNA"/>
</dbReference>
<protein>
    <recommendedName>
        <fullName evidence="5">GHMP kinase N-terminal domain-containing protein</fullName>
    </recommendedName>
</protein>
<feature type="domain" description="GHMP kinase N-terminal" evidence="5">
    <location>
        <begin position="86"/>
        <end position="157"/>
    </location>
</feature>
<name>A0A099B6Q3_9HELI</name>
<dbReference type="InterPro" id="IPR020568">
    <property type="entry name" value="Ribosomal_Su5_D2-typ_SF"/>
</dbReference>
<dbReference type="GO" id="GO:0050515">
    <property type="term" value="F:4-(cytidine 5'-diphospho)-2-C-methyl-D-erythritol kinase activity"/>
    <property type="evidence" value="ECO:0007669"/>
    <property type="project" value="TreeGrafter"/>
</dbReference>
<dbReference type="AlphaFoldDB" id="A0A099B6Q3"/>
<dbReference type="Gene3D" id="3.30.230.10">
    <property type="match status" value="1"/>
</dbReference>
<evidence type="ECO:0000259" key="5">
    <source>
        <dbReference type="Pfam" id="PF00288"/>
    </source>
</evidence>
<comment type="caution">
    <text evidence="7">The sequence shown here is derived from an EMBL/GenBank/DDBJ whole genome shotgun (WGS) entry which is preliminary data.</text>
</comment>
<dbReference type="InterPro" id="IPR014721">
    <property type="entry name" value="Ribsml_uS5_D2-typ_fold_subgr"/>
</dbReference>
<keyword evidence="2" id="KW-0547">Nucleotide-binding</keyword>
<dbReference type="PANTHER" id="PTHR43527:SF2">
    <property type="entry name" value="4-DIPHOSPHOCYTIDYL-2-C-METHYL-D-ERYTHRITOL KINASE, CHLOROPLASTIC"/>
    <property type="match status" value="1"/>
</dbReference>
<dbReference type="OrthoDB" id="9809438at2"/>
<gene>
    <name evidence="6" type="ORF">DCO61_01650</name>
    <name evidence="7" type="ORF">LS64_011125</name>
</gene>
<evidence type="ECO:0000313" key="8">
    <source>
        <dbReference type="Proteomes" id="UP000029714"/>
    </source>
</evidence>
<dbReference type="Gene3D" id="3.30.70.890">
    <property type="entry name" value="GHMP kinase, C-terminal domain"/>
    <property type="match status" value="1"/>
</dbReference>
<dbReference type="PANTHER" id="PTHR43527">
    <property type="entry name" value="4-DIPHOSPHOCYTIDYL-2-C-METHYL-D-ERYTHRITOL KINASE, CHLOROPLASTIC"/>
    <property type="match status" value="1"/>
</dbReference>
<dbReference type="RefSeq" id="WP_034570180.1">
    <property type="nucleotide sequence ID" value="NZ_JRMP02000026.1"/>
</dbReference>
<evidence type="ECO:0000256" key="3">
    <source>
        <dbReference type="ARBA" id="ARBA00022777"/>
    </source>
</evidence>
<dbReference type="STRING" id="1548018.LS64_02490"/>